<keyword evidence="4 11" id="KW-0863">Zinc-finger</keyword>
<evidence type="ECO:0000256" key="2">
    <source>
        <dbReference type="ARBA" id="ARBA00005993"/>
    </source>
</evidence>
<name>A0AA36HHJ9_CYLNA</name>
<dbReference type="Gene3D" id="1.10.565.10">
    <property type="entry name" value="Retinoid X Receptor"/>
    <property type="match status" value="1"/>
</dbReference>
<reference evidence="14" key="1">
    <citation type="submission" date="2023-07" db="EMBL/GenBank/DDBJ databases">
        <authorList>
            <consortium name="CYATHOMIX"/>
        </authorList>
    </citation>
    <scope>NUCLEOTIDE SEQUENCE</scope>
    <source>
        <strain evidence="14">N/A</strain>
    </source>
</reference>
<keyword evidence="5 11" id="KW-0862">Zinc</keyword>
<keyword evidence="10 11" id="KW-0539">Nucleus</keyword>
<comment type="subcellular location">
    <subcellularLocation>
        <location evidence="1 11">Nucleus</location>
    </subcellularLocation>
</comment>
<evidence type="ECO:0000256" key="11">
    <source>
        <dbReference type="RuleBase" id="RU004334"/>
    </source>
</evidence>
<keyword evidence="15" id="KW-1185">Reference proteome</keyword>
<gene>
    <name evidence="14" type="ORF">CYNAS_LOCUS22318</name>
</gene>
<evidence type="ECO:0000256" key="10">
    <source>
        <dbReference type="ARBA" id="ARBA00023242"/>
    </source>
</evidence>
<dbReference type="Gene3D" id="3.30.50.10">
    <property type="entry name" value="Erythroid Transcription Factor GATA-1, subunit A"/>
    <property type="match status" value="1"/>
</dbReference>
<dbReference type="GO" id="GO:0005634">
    <property type="term" value="C:nucleus"/>
    <property type="evidence" value="ECO:0007669"/>
    <property type="project" value="UniProtKB-SubCell"/>
</dbReference>
<keyword evidence="9 11" id="KW-0675">Receptor</keyword>
<dbReference type="PANTHER" id="PTHR46011">
    <property type="entry name" value="NUCLEAR HORMONE RECEPTOR FAMILY MEMBER NHR-86-RELATED"/>
    <property type="match status" value="1"/>
</dbReference>
<dbReference type="SMART" id="SM00430">
    <property type="entry name" value="HOLI"/>
    <property type="match status" value="1"/>
</dbReference>
<dbReference type="SMART" id="SM00399">
    <property type="entry name" value="ZnF_C4"/>
    <property type="match status" value="1"/>
</dbReference>
<evidence type="ECO:0000256" key="7">
    <source>
        <dbReference type="ARBA" id="ARBA00023125"/>
    </source>
</evidence>
<sequence>MFQQSSMSTGGRSCRVCCDRSDGAHFGIDSCRACAAFFRRSVAMQKKYVCRQGSNSCDINKSVRCICRKCRFEKCLSAGMLPESVQNKRDHIVPKIPEETEPQKYSQFLTVSPSDNETLQRSTQSAFQLVNHPQSSIFRVPTVEPYTQPTTSTQMDLPHILMKITQNYRQLCAVRKSTELSMNGSSLRNMFDESIKGADLVYGSTLKTSNILRAQMPALAEFVNTTFDEFALLSQEEKWSVFHAFLVMMFSMDSIYRTYRLVPPDLYSTMNIVTETTFVDSNDIMQFFVDAPQSKLSKEELARMMRDCMSDKYRLCALKSLKKLEITEHEYSALLALGLWSTYTKSSSETIERVAAEARAKIFDELHLLYRTDGTDNYAVRLGELVMLNGTFQLVCCKFREDIELFNLFDLFQEDTFLYDITKQ</sequence>
<proteinExistence type="inferred from homology"/>
<dbReference type="PROSITE" id="PS51030">
    <property type="entry name" value="NUCLEAR_REC_DBD_2"/>
    <property type="match status" value="1"/>
</dbReference>
<dbReference type="InterPro" id="IPR000536">
    <property type="entry name" value="Nucl_hrmn_rcpt_lig-bd"/>
</dbReference>
<comment type="caution">
    <text evidence="14">The sequence shown here is derived from an EMBL/GenBank/DDBJ whole genome shotgun (WGS) entry which is preliminary data.</text>
</comment>
<dbReference type="GO" id="GO:0003700">
    <property type="term" value="F:DNA-binding transcription factor activity"/>
    <property type="evidence" value="ECO:0007669"/>
    <property type="project" value="InterPro"/>
</dbReference>
<dbReference type="InterPro" id="IPR013088">
    <property type="entry name" value="Znf_NHR/GATA"/>
</dbReference>
<dbReference type="InterPro" id="IPR049636">
    <property type="entry name" value="HNF4-like_DBD"/>
</dbReference>
<dbReference type="GO" id="GO:0000978">
    <property type="term" value="F:RNA polymerase II cis-regulatory region sequence-specific DNA binding"/>
    <property type="evidence" value="ECO:0007669"/>
    <property type="project" value="InterPro"/>
</dbReference>
<dbReference type="PROSITE" id="PS00031">
    <property type="entry name" value="NUCLEAR_REC_DBD_1"/>
    <property type="match status" value="1"/>
</dbReference>
<evidence type="ECO:0000313" key="14">
    <source>
        <dbReference type="EMBL" id="CAJ0610335.1"/>
    </source>
</evidence>
<evidence type="ECO:0000259" key="13">
    <source>
        <dbReference type="PROSITE" id="PS51843"/>
    </source>
</evidence>
<keyword evidence="7 11" id="KW-0238">DNA-binding</keyword>
<evidence type="ECO:0000256" key="8">
    <source>
        <dbReference type="ARBA" id="ARBA00023163"/>
    </source>
</evidence>
<dbReference type="CDD" id="cd06960">
    <property type="entry name" value="NR_DBD_HNF4A"/>
    <property type="match status" value="1"/>
</dbReference>
<evidence type="ECO:0000256" key="9">
    <source>
        <dbReference type="ARBA" id="ARBA00023170"/>
    </source>
</evidence>
<dbReference type="Proteomes" id="UP001176961">
    <property type="component" value="Unassembled WGS sequence"/>
</dbReference>
<evidence type="ECO:0000256" key="4">
    <source>
        <dbReference type="ARBA" id="ARBA00022771"/>
    </source>
</evidence>
<comment type="similarity">
    <text evidence="2 11">Belongs to the nuclear hormone receptor family.</text>
</comment>
<dbReference type="SUPFAM" id="SSF48508">
    <property type="entry name" value="Nuclear receptor ligand-binding domain"/>
    <property type="match status" value="1"/>
</dbReference>
<dbReference type="PANTHER" id="PTHR46011:SF6">
    <property type="entry name" value="HIGH ZINC ACTIVATED NUCLEAR RECEPTOR PROTEIN"/>
    <property type="match status" value="1"/>
</dbReference>
<dbReference type="GO" id="GO:0008270">
    <property type="term" value="F:zinc ion binding"/>
    <property type="evidence" value="ECO:0007669"/>
    <property type="project" value="UniProtKB-KW"/>
</dbReference>
<evidence type="ECO:0000313" key="15">
    <source>
        <dbReference type="Proteomes" id="UP001176961"/>
    </source>
</evidence>
<evidence type="ECO:0000256" key="1">
    <source>
        <dbReference type="ARBA" id="ARBA00004123"/>
    </source>
</evidence>
<dbReference type="EMBL" id="CATQJL010000326">
    <property type="protein sequence ID" value="CAJ0610335.1"/>
    <property type="molecule type" value="Genomic_DNA"/>
</dbReference>
<dbReference type="InterPro" id="IPR035500">
    <property type="entry name" value="NHR-like_dom_sf"/>
</dbReference>
<feature type="domain" description="NR LBD" evidence="13">
    <location>
        <begin position="156"/>
        <end position="424"/>
    </location>
</feature>
<keyword evidence="6 11" id="KW-0805">Transcription regulation</keyword>
<dbReference type="PROSITE" id="PS51843">
    <property type="entry name" value="NR_LBD"/>
    <property type="match status" value="1"/>
</dbReference>
<protein>
    <submittedName>
        <fullName evidence="14">Uncharacterized protein</fullName>
    </submittedName>
</protein>
<dbReference type="AlphaFoldDB" id="A0AA36HHJ9"/>
<dbReference type="InterPro" id="IPR001628">
    <property type="entry name" value="Znf_hrmn_rcpt"/>
</dbReference>
<evidence type="ECO:0000256" key="5">
    <source>
        <dbReference type="ARBA" id="ARBA00022833"/>
    </source>
</evidence>
<accession>A0AA36HHJ9</accession>
<dbReference type="SUPFAM" id="SSF57716">
    <property type="entry name" value="Glucocorticoid receptor-like (DNA-binding domain)"/>
    <property type="match status" value="1"/>
</dbReference>
<evidence type="ECO:0000256" key="6">
    <source>
        <dbReference type="ARBA" id="ARBA00023015"/>
    </source>
</evidence>
<keyword evidence="8 11" id="KW-0804">Transcription</keyword>
<evidence type="ECO:0000256" key="3">
    <source>
        <dbReference type="ARBA" id="ARBA00022723"/>
    </source>
</evidence>
<organism evidence="14 15">
    <name type="scientific">Cylicocyclus nassatus</name>
    <name type="common">Nematode worm</name>
    <dbReference type="NCBI Taxonomy" id="53992"/>
    <lineage>
        <taxon>Eukaryota</taxon>
        <taxon>Metazoa</taxon>
        <taxon>Ecdysozoa</taxon>
        <taxon>Nematoda</taxon>
        <taxon>Chromadorea</taxon>
        <taxon>Rhabditida</taxon>
        <taxon>Rhabditina</taxon>
        <taxon>Rhabditomorpha</taxon>
        <taxon>Strongyloidea</taxon>
        <taxon>Strongylidae</taxon>
        <taxon>Cylicocyclus</taxon>
    </lineage>
</organism>
<dbReference type="Pfam" id="PF00104">
    <property type="entry name" value="Hormone_recep"/>
    <property type="match status" value="1"/>
</dbReference>
<dbReference type="Pfam" id="PF00105">
    <property type="entry name" value="zf-C4"/>
    <property type="match status" value="1"/>
</dbReference>
<feature type="domain" description="Nuclear receptor" evidence="12">
    <location>
        <begin position="11"/>
        <end position="87"/>
    </location>
</feature>
<keyword evidence="3 11" id="KW-0479">Metal-binding</keyword>
<dbReference type="PRINTS" id="PR00047">
    <property type="entry name" value="STROIDFINGER"/>
</dbReference>
<evidence type="ECO:0000259" key="12">
    <source>
        <dbReference type="PROSITE" id="PS51030"/>
    </source>
</evidence>